<feature type="region of interest" description="Disordered" evidence="1">
    <location>
        <begin position="384"/>
        <end position="404"/>
    </location>
</feature>
<dbReference type="Proteomes" id="UP000238823">
    <property type="component" value="Unassembled WGS sequence"/>
</dbReference>
<proteinExistence type="predicted"/>
<organism evidence="3 4">
    <name type="scientific">Enhygromyxa salina</name>
    <dbReference type="NCBI Taxonomy" id="215803"/>
    <lineage>
        <taxon>Bacteria</taxon>
        <taxon>Pseudomonadati</taxon>
        <taxon>Myxococcota</taxon>
        <taxon>Polyangia</taxon>
        <taxon>Nannocystales</taxon>
        <taxon>Nannocystaceae</taxon>
        <taxon>Enhygromyxa</taxon>
    </lineage>
</organism>
<accession>A0A2S9YJ32</accession>
<sequence length="713" mass="78413">MILIFAAAADVTAREVCRWLGRMGQSVVRIDSDDPVVELEVQIDSACEEARVRTRSGRYFQLSEVRAFWYRRGELELDDALTTSPTPALARARQREWAVLRDWLLSRLEAKRSLGSWERENACTKLVQLSTARALGLPIPATHVGTSRARLVEAIGRWGPAIQKAIQWGAAGEEESPDDRAVAGTTRSLEPERLARAPERVFPRLVQPHLDKQLELRIFGLAGRFWAMALVPRTPGEVPVDARLGDLDAYFHLVPYDLPALVEAQLRALMEGLRLDTGSIDMVVDREGVHTLLEVNPSGQLDWLARACNAPIERAIAEHLVVLAGASVSQSASFDPGAKRADVPDPDFATASHRFAWVHGQRTLVRPLGKPIVRRFEIEAPAQQRAAVSRSAPSVTPPRPPGTPRLAATSMLVEGPQRTLLYDLQRGKALSVPPSFIESLRAGDDEDGLAASDRAKVLAWVRDPQRFPARSMAWEHPALITNAVIDVDAHSEHDYVALFAELAELGCEHALVRVDRADALDVLDRVHSLLEDGPAMFVEWWVSSGPGRSAAAVIDRVQRWARIVNVVMFGASETKSWLRTRAGIGDVVAVTHALRFDEVPTPALTAMFVSDSLVRESLRYNPFFHRKLAIDARGQLRNAPHVARSFGRLGDRPLREVVAAPSFAALGMIHKGVIEGCRDCELRHACMDGRVPVTADEGGYRHTSACGLNGAQG</sequence>
<reference evidence="3 4" key="1">
    <citation type="submission" date="2018-03" db="EMBL/GenBank/DDBJ databases">
        <title>Draft Genome Sequences of the Obligatory Marine Myxobacteria Enhygromyxa salina SWB007.</title>
        <authorList>
            <person name="Poehlein A."/>
            <person name="Moghaddam J.A."/>
            <person name="Harms H."/>
            <person name="Alanjari M."/>
            <person name="Koenig G.M."/>
            <person name="Daniel R."/>
            <person name="Schaeberle T.F."/>
        </authorList>
    </citation>
    <scope>NUCLEOTIDE SEQUENCE [LARGE SCALE GENOMIC DNA]</scope>
    <source>
        <strain evidence="3 4">SWB007</strain>
    </source>
</reference>
<dbReference type="RefSeq" id="WP_106091666.1">
    <property type="nucleotide sequence ID" value="NZ_PVNL01000097.1"/>
</dbReference>
<protein>
    <recommendedName>
        <fullName evidence="2">MvdD-like pre-ATP grasp domain-containing protein</fullName>
    </recommendedName>
</protein>
<dbReference type="SUPFAM" id="SSF56059">
    <property type="entry name" value="Glutathione synthetase ATP-binding domain-like"/>
    <property type="match status" value="1"/>
</dbReference>
<evidence type="ECO:0000256" key="1">
    <source>
        <dbReference type="SAM" id="MobiDB-lite"/>
    </source>
</evidence>
<dbReference type="OrthoDB" id="583309at2"/>
<comment type="caution">
    <text evidence="3">The sequence shown here is derived from an EMBL/GenBank/DDBJ whole genome shotgun (WGS) entry which is preliminary data.</text>
</comment>
<dbReference type="Gene3D" id="3.30.470.20">
    <property type="entry name" value="ATP-grasp fold, B domain"/>
    <property type="match status" value="1"/>
</dbReference>
<dbReference type="EMBL" id="PVNL01000097">
    <property type="protein sequence ID" value="PRQ05117.1"/>
    <property type="molecule type" value="Genomic_DNA"/>
</dbReference>
<name>A0A2S9YJ32_9BACT</name>
<dbReference type="InterPro" id="IPR048936">
    <property type="entry name" value="MvdD-like_ATPgrasp"/>
</dbReference>
<gene>
    <name evidence="3" type="ORF">ENSA7_47460</name>
</gene>
<dbReference type="AlphaFoldDB" id="A0A2S9YJ32"/>
<evidence type="ECO:0000313" key="3">
    <source>
        <dbReference type="EMBL" id="PRQ05117.1"/>
    </source>
</evidence>
<evidence type="ECO:0000313" key="4">
    <source>
        <dbReference type="Proteomes" id="UP000238823"/>
    </source>
</evidence>
<feature type="domain" description="MvdD-like pre-ATP grasp" evidence="2">
    <location>
        <begin position="2"/>
        <end position="116"/>
    </location>
</feature>
<feature type="compositionally biased region" description="Low complexity" evidence="1">
    <location>
        <begin position="384"/>
        <end position="394"/>
    </location>
</feature>
<dbReference type="Pfam" id="PF21068">
    <property type="entry name" value="ATPgraspMvdD"/>
    <property type="match status" value="1"/>
</dbReference>
<evidence type="ECO:0000259" key="2">
    <source>
        <dbReference type="Pfam" id="PF21068"/>
    </source>
</evidence>